<dbReference type="Pfam" id="PF13662">
    <property type="entry name" value="Toprim_4"/>
    <property type="match status" value="1"/>
</dbReference>
<dbReference type="InterPro" id="IPR006171">
    <property type="entry name" value="TOPRIM_dom"/>
</dbReference>
<dbReference type="PROSITE" id="PS50880">
    <property type="entry name" value="TOPRIM"/>
    <property type="match status" value="1"/>
</dbReference>
<reference evidence="2 3" key="1">
    <citation type="submission" date="2020-03" db="EMBL/GenBank/DDBJ databases">
        <authorList>
            <person name="Chen G."/>
            <person name="Lin M."/>
            <person name="Fu H."/>
        </authorList>
    </citation>
    <scope>NUCLEOTIDE SEQUENCE [LARGE SCALE GENOMIC DNA]</scope>
</reference>
<proteinExistence type="predicted"/>
<dbReference type="Gene3D" id="3.40.1360.10">
    <property type="match status" value="1"/>
</dbReference>
<evidence type="ECO:0000313" key="2">
    <source>
        <dbReference type="EMBL" id="QMP18271.1"/>
    </source>
</evidence>
<keyword evidence="3" id="KW-1185">Reference proteome</keyword>
<dbReference type="SUPFAM" id="SSF56731">
    <property type="entry name" value="DNA primase core"/>
    <property type="match status" value="1"/>
</dbReference>
<gene>
    <name evidence="2" type="ORF">phiV141_14</name>
</gene>
<protein>
    <recommendedName>
        <fullName evidence="1">Toprim domain-containing protein</fullName>
    </recommendedName>
</protein>
<evidence type="ECO:0000313" key="3">
    <source>
        <dbReference type="Proteomes" id="UP000514515"/>
    </source>
</evidence>
<evidence type="ECO:0000259" key="1">
    <source>
        <dbReference type="PROSITE" id="PS50880"/>
    </source>
</evidence>
<dbReference type="Proteomes" id="UP000514515">
    <property type="component" value="Segment"/>
</dbReference>
<name>A0A7D7IF25_9CAUD</name>
<dbReference type="EMBL" id="MT227925">
    <property type="protein sequence ID" value="QMP18271.1"/>
    <property type="molecule type" value="Genomic_DNA"/>
</dbReference>
<accession>A0A7D7IF25</accession>
<organism evidence="2 3">
    <name type="scientific">Vibrio phage phiV141</name>
    <dbReference type="NCBI Taxonomy" id="2723905"/>
    <lineage>
        <taxon>Viruses</taxon>
        <taxon>Duplodnaviria</taxon>
        <taxon>Heunggongvirae</taxon>
        <taxon>Uroviricota</taxon>
        <taxon>Caudoviricetes</taxon>
        <taxon>Autographivirales</taxon>
        <taxon>Autographivirales incertae sedis</taxon>
        <taxon>Fujianvirus</taxon>
        <taxon>Fujianvirus V141</taxon>
    </lineage>
</organism>
<sequence length="214" mass="24529">MRKHPKGKLSLAEIKQLKELESIAKVPLKLALPDDYTQEIPEVGRRWLYTCGLSPSVWQRLGIGWSDYYQRVVLPVYNHERVLIWYQLRAVHEGQKPKYIQPSSAKNCVYTIPKFPLPETAVVVEDIASATRINLLPLHVAAYAVMGTSLTPNQIRTITQHKRVFTWFDPDKAGKKACSKVRKALGLWTDVRRITSDVDPKKLSNTELTRLLIR</sequence>
<feature type="domain" description="Toprim" evidence="1">
    <location>
        <begin position="119"/>
        <end position="199"/>
    </location>
</feature>